<proteinExistence type="predicted"/>
<dbReference type="Proteomes" id="UP000617402">
    <property type="component" value="Unassembled WGS sequence"/>
</dbReference>
<reference evidence="1 2" key="1">
    <citation type="submission" date="2020-07" db="EMBL/GenBank/DDBJ databases">
        <title>Draft whole-genome sequence of Heliobacterium chlorum DSM 3682, type strain.</title>
        <authorList>
            <person name="Kyndt J.A."/>
            <person name="Meyer T.E."/>
            <person name="Imhoff J.F."/>
        </authorList>
    </citation>
    <scope>NUCLEOTIDE SEQUENCE [LARGE SCALE GENOMIC DNA]</scope>
    <source>
        <strain evidence="1 2">DSM 3682</strain>
    </source>
</reference>
<dbReference type="RefSeq" id="WP_188042025.1">
    <property type="nucleotide sequence ID" value="NZ_JACVHF010000052.1"/>
</dbReference>
<organism evidence="1 2">
    <name type="scientific">Heliobacterium chlorum</name>
    <dbReference type="NCBI Taxonomy" id="2698"/>
    <lineage>
        <taxon>Bacteria</taxon>
        <taxon>Bacillati</taxon>
        <taxon>Bacillota</taxon>
        <taxon>Clostridia</taxon>
        <taxon>Eubacteriales</taxon>
        <taxon>Heliobacteriaceae</taxon>
        <taxon>Heliobacterium</taxon>
    </lineage>
</organism>
<evidence type="ECO:0000313" key="2">
    <source>
        <dbReference type="Proteomes" id="UP000617402"/>
    </source>
</evidence>
<name>A0ABR7T9Z2_HELCL</name>
<comment type="caution">
    <text evidence="1">The sequence shown here is derived from an EMBL/GenBank/DDBJ whole genome shotgun (WGS) entry which is preliminary data.</text>
</comment>
<dbReference type="EMBL" id="JACVHF010000052">
    <property type="protein sequence ID" value="MBC9786606.1"/>
    <property type="molecule type" value="Genomic_DNA"/>
</dbReference>
<gene>
    <name evidence="1" type="ORF">H1S01_19360</name>
</gene>
<evidence type="ECO:0000313" key="1">
    <source>
        <dbReference type="EMBL" id="MBC9786606.1"/>
    </source>
</evidence>
<evidence type="ECO:0008006" key="3">
    <source>
        <dbReference type="Google" id="ProtNLM"/>
    </source>
</evidence>
<protein>
    <recommendedName>
        <fullName evidence="3">DUF2508 family protein</fullName>
    </recommendedName>
</protein>
<sequence>MFEWLEERRQKRRAEEKSMMIEEKARCEKASNEIEEFLLRVKSAGIEIPDVLREQIDEDLSIYKAMAKASRKHLETLNTH</sequence>
<keyword evidence="2" id="KW-1185">Reference proteome</keyword>
<accession>A0ABR7T9Z2</accession>